<dbReference type="EMBL" id="UOFY01000017">
    <property type="protein sequence ID" value="VAX07539.1"/>
    <property type="molecule type" value="Genomic_DNA"/>
</dbReference>
<organism evidence="6">
    <name type="scientific">hydrothermal vent metagenome</name>
    <dbReference type="NCBI Taxonomy" id="652676"/>
    <lineage>
        <taxon>unclassified sequences</taxon>
        <taxon>metagenomes</taxon>
        <taxon>ecological metagenomes</taxon>
    </lineage>
</organism>
<dbReference type="EC" id="1.2.1.38" evidence="6"/>
<dbReference type="Pfam" id="PF22698">
    <property type="entry name" value="Semialdhyde_dhC_1"/>
    <property type="match status" value="1"/>
</dbReference>
<dbReference type="PANTHER" id="PTHR32338">
    <property type="entry name" value="N-ACETYL-GAMMA-GLUTAMYL-PHOSPHATE REDUCTASE, CHLOROPLASTIC-RELATED-RELATED"/>
    <property type="match status" value="1"/>
</dbReference>
<dbReference type="InterPro" id="IPR000706">
    <property type="entry name" value="AGPR_type-1"/>
</dbReference>
<dbReference type="Gene3D" id="3.40.50.720">
    <property type="entry name" value="NAD(P)-binding Rossmann-like Domain"/>
    <property type="match status" value="1"/>
</dbReference>
<dbReference type="SMART" id="SM00859">
    <property type="entry name" value="Semialdhyde_dh"/>
    <property type="match status" value="1"/>
</dbReference>
<keyword evidence="4 6" id="KW-0560">Oxidoreductase</keyword>
<dbReference type="HAMAP" id="MF_00150">
    <property type="entry name" value="ArgC_type1"/>
    <property type="match status" value="1"/>
</dbReference>
<name>A0A3B1ANM0_9ZZZZ</name>
<dbReference type="CDD" id="cd23934">
    <property type="entry name" value="AGPR_1_C"/>
    <property type="match status" value="1"/>
</dbReference>
<accession>A0A3B1ANM0</accession>
<evidence type="ECO:0000256" key="1">
    <source>
        <dbReference type="ARBA" id="ARBA00022571"/>
    </source>
</evidence>
<dbReference type="SUPFAM" id="SSF51735">
    <property type="entry name" value="NAD(P)-binding Rossmann-fold domains"/>
    <property type="match status" value="1"/>
</dbReference>
<evidence type="ECO:0000256" key="4">
    <source>
        <dbReference type="ARBA" id="ARBA00023002"/>
    </source>
</evidence>
<protein>
    <submittedName>
        <fullName evidence="6">N-acetyl-gamma-glutamyl-phosphate reductase</fullName>
        <ecNumber evidence="6">1.2.1.38</ecNumber>
    </submittedName>
</protein>
<dbReference type="AlphaFoldDB" id="A0A3B1ANM0"/>
<evidence type="ECO:0000313" key="6">
    <source>
        <dbReference type="EMBL" id="VAX07539.1"/>
    </source>
</evidence>
<keyword evidence="1" id="KW-0055">Arginine biosynthesis</keyword>
<dbReference type="Pfam" id="PF01118">
    <property type="entry name" value="Semialdhyde_dh"/>
    <property type="match status" value="1"/>
</dbReference>
<dbReference type="CDD" id="cd17895">
    <property type="entry name" value="AGPR_1_N"/>
    <property type="match status" value="1"/>
</dbReference>
<dbReference type="GO" id="GO:0006526">
    <property type="term" value="P:L-arginine biosynthetic process"/>
    <property type="evidence" value="ECO:0007669"/>
    <property type="project" value="UniProtKB-KW"/>
</dbReference>
<dbReference type="InterPro" id="IPR000534">
    <property type="entry name" value="Semialdehyde_DH_NAD-bd"/>
</dbReference>
<feature type="domain" description="Semialdehyde dehydrogenase NAD-binding" evidence="5">
    <location>
        <begin position="3"/>
        <end position="141"/>
    </location>
</feature>
<dbReference type="Gene3D" id="3.30.360.10">
    <property type="entry name" value="Dihydrodipicolinate Reductase, domain 2"/>
    <property type="match status" value="1"/>
</dbReference>
<sequence>MIRVGVFGASGYMGGELIRILLNHPEVELAWASSRKPGPIENFHPNLYAQGIELLHPDDISVEKISICDLVFMALPASVTLEITPRLLEAGCRVIDLGATFRLDSQTVWEEIYAQSHTQWSLAEEAIYGMSEFHFNEIKQARLVANPGCFSSAAILGLAPLLMHELVDTRRLVVNGLSGTAGMGAELSRAAHHPEISNNLLPYNVVDHRHSYEMEQELSRLTDSEVCIHFTPTYVPITRGILNICHAFSLQTITREALLTLYRDIYKDHPFIKIYNLPADKNDSWQYRSYPWVSSVSGSNYCYIGLDVDEKRNRIVIFSVLDNLGKGGAQVAIENMNLMFGLDRRSGLQSFGQHPH</sequence>
<dbReference type="InterPro" id="IPR036291">
    <property type="entry name" value="NAD(P)-bd_dom_sf"/>
</dbReference>
<dbReference type="GO" id="GO:0051287">
    <property type="term" value="F:NAD binding"/>
    <property type="evidence" value="ECO:0007669"/>
    <property type="project" value="InterPro"/>
</dbReference>
<proteinExistence type="inferred from homology"/>
<dbReference type="InterPro" id="IPR050085">
    <property type="entry name" value="AGPR"/>
</dbReference>
<dbReference type="GO" id="GO:0003942">
    <property type="term" value="F:N-acetyl-gamma-glutamyl-phosphate reductase activity"/>
    <property type="evidence" value="ECO:0007669"/>
    <property type="project" value="UniProtKB-EC"/>
</dbReference>
<evidence type="ECO:0000259" key="5">
    <source>
        <dbReference type="SMART" id="SM00859"/>
    </source>
</evidence>
<gene>
    <name evidence="6" type="ORF">MNBD_GAMMA25-395</name>
</gene>
<keyword evidence="3" id="KW-0521">NADP</keyword>
<keyword evidence="2" id="KW-0028">Amino-acid biosynthesis</keyword>
<evidence type="ECO:0000256" key="2">
    <source>
        <dbReference type="ARBA" id="ARBA00022605"/>
    </source>
</evidence>
<evidence type="ECO:0000256" key="3">
    <source>
        <dbReference type="ARBA" id="ARBA00022857"/>
    </source>
</evidence>
<dbReference type="InterPro" id="IPR058924">
    <property type="entry name" value="AGPR_dimerisation_dom"/>
</dbReference>
<dbReference type="NCBIfam" id="TIGR01850">
    <property type="entry name" value="argC"/>
    <property type="match status" value="1"/>
</dbReference>
<dbReference type="SUPFAM" id="SSF55347">
    <property type="entry name" value="Glyceraldehyde-3-phosphate dehydrogenase-like, C-terminal domain"/>
    <property type="match status" value="1"/>
</dbReference>
<reference evidence="6" key="1">
    <citation type="submission" date="2018-06" db="EMBL/GenBank/DDBJ databases">
        <authorList>
            <person name="Zhirakovskaya E."/>
        </authorList>
    </citation>
    <scope>NUCLEOTIDE SEQUENCE</scope>
</reference>
<dbReference type="PANTHER" id="PTHR32338:SF10">
    <property type="entry name" value="N-ACETYL-GAMMA-GLUTAMYL-PHOSPHATE REDUCTASE, CHLOROPLASTIC-RELATED"/>
    <property type="match status" value="1"/>
</dbReference>
<dbReference type="GO" id="GO:0070401">
    <property type="term" value="F:NADP+ binding"/>
    <property type="evidence" value="ECO:0007669"/>
    <property type="project" value="InterPro"/>
</dbReference>